<evidence type="ECO:0000259" key="11">
    <source>
        <dbReference type="PROSITE" id="PS51698"/>
    </source>
</evidence>
<evidence type="ECO:0000313" key="12">
    <source>
        <dbReference type="EMBL" id="CAD8928387.1"/>
    </source>
</evidence>
<organism evidence="12">
    <name type="scientific">Picochlorum oklahomense</name>
    <dbReference type="NCBI Taxonomy" id="249345"/>
    <lineage>
        <taxon>Eukaryota</taxon>
        <taxon>Viridiplantae</taxon>
        <taxon>Chlorophyta</taxon>
        <taxon>core chlorophytes</taxon>
        <taxon>Trebouxiophyceae</taxon>
        <taxon>Trebouxiophyceae incertae sedis</taxon>
        <taxon>Picochlorum</taxon>
    </lineage>
</organism>
<dbReference type="GO" id="GO:0006511">
    <property type="term" value="P:ubiquitin-dependent protein catabolic process"/>
    <property type="evidence" value="ECO:0007669"/>
    <property type="project" value="InterPro"/>
</dbReference>
<dbReference type="PANTHER" id="PTHR13931:SF2">
    <property type="entry name" value="UBIQUITIN CONJUGATION FACTOR E4 B"/>
    <property type="match status" value="1"/>
</dbReference>
<evidence type="ECO:0000256" key="5">
    <source>
        <dbReference type="ARBA" id="ARBA00007434"/>
    </source>
</evidence>
<dbReference type="InterPro" id="IPR013083">
    <property type="entry name" value="Znf_RING/FYVE/PHD"/>
</dbReference>
<dbReference type="FunFam" id="3.30.40.10:FF:000055">
    <property type="entry name" value="Ubiquitin conjugation factor e4 a"/>
    <property type="match status" value="1"/>
</dbReference>
<sequence>MNIMANKVVAAHVCNSALFLPGSDALSDVDGRFIENKTILGAAFGISSIPDIMENPLSASDNGRSPDVAEKCFPGGDAGRKADIRSAATTIQTSLDQAHALLHRIIMTLLKNQDAKTRVLDWFAAVLSVNKERTKMRPDMKKASTDGFMLNVSAVLLRLCRPFLDPSTGKAWSKLDVRYLSDSRARGCASDDDTRLGLTHEELQQWTQEHILNEDCAYHFICECFFLTGNALRLSIFKALENCQQLVRAAREYDREASMAPSDPFMSMRVDSLRKVSSRLRSMAMCFEVSMQQREFLDDFVAYYGLLSSYLPKLAFGMSATGEHLSLPLPSPAPKEFLSLPEYLVENLCMGLTWIGHVGTQLLTPNLVEQFMLFFAFFLGSNEYVKNPYLRGKMVETLSSYMPHDEDRDDAHPWSSRRFTPQASQEVAAMINAHPLVVENLVKALVLLFVEIERTDRHNAFYEKFNTRYQIGEVMIYLWDHPGHRQAWTRVVQNDPKLYVRFVNMMINDSQHLLQEALEALPEVRDIEMQMADEQTWHALPNSTRDELTSNLDSHRRHLLSDFGLSSVYLKLMEITSDDPQICARFFDLQVRDRQARILDFFLRYMTLPTERKRLKLKNPEKYGWKPRELLSSLARIHANLFKANNEEWAQAVAADTDYYGSDPSIFEHLISILSSLGAPSDIVQSIDQLRIQAAEAVKASAADDENFEDAPEEFEDPLSCRIMKDPVKLPSGQILDRTTILQHLLTDNRDPFSREMMTEDDLEELPDLKNRILQWMDEQRKSK</sequence>
<dbReference type="GO" id="GO:0005737">
    <property type="term" value="C:cytoplasm"/>
    <property type="evidence" value="ECO:0007669"/>
    <property type="project" value="UniProtKB-SubCell"/>
</dbReference>
<keyword evidence="9" id="KW-0833">Ubl conjugation pathway</keyword>
<dbReference type="SMART" id="SM00504">
    <property type="entry name" value="Ubox"/>
    <property type="match status" value="1"/>
</dbReference>
<gene>
    <name evidence="12" type="ORF">POKL1161_LOCUS740</name>
</gene>
<dbReference type="EMBL" id="HBFV01001082">
    <property type="protein sequence ID" value="CAD8928387.1"/>
    <property type="molecule type" value="Transcribed_RNA"/>
</dbReference>
<dbReference type="InterPro" id="IPR019474">
    <property type="entry name" value="Ub_conjug_fac_E4_core"/>
</dbReference>
<feature type="domain" description="U-box" evidence="11">
    <location>
        <begin position="710"/>
        <end position="783"/>
    </location>
</feature>
<dbReference type="GO" id="GO:0000209">
    <property type="term" value="P:protein polyubiquitination"/>
    <property type="evidence" value="ECO:0007669"/>
    <property type="project" value="TreeGrafter"/>
</dbReference>
<comment type="catalytic activity">
    <reaction evidence="1">
        <text>S-ubiquitinyl-[E2 ubiquitin-conjugating enzyme]-L-cysteine + [acceptor protein]-L-lysine = [E2 ubiquitin-conjugating enzyme]-L-cysteine + N(6)-ubiquitinyl-[acceptor protein]-L-lysine.</text>
        <dbReference type="EC" id="2.3.2.27"/>
    </reaction>
</comment>
<dbReference type="InterPro" id="IPR003613">
    <property type="entry name" value="Ubox_domain"/>
</dbReference>
<comment type="similarity">
    <text evidence="5">Belongs to the ubiquitin conjugation factor E4 family.</text>
</comment>
<dbReference type="EC" id="2.3.2.27" evidence="6"/>
<evidence type="ECO:0000256" key="1">
    <source>
        <dbReference type="ARBA" id="ARBA00000900"/>
    </source>
</evidence>
<dbReference type="Gene3D" id="3.30.40.10">
    <property type="entry name" value="Zinc/RING finger domain, C3HC4 (zinc finger)"/>
    <property type="match status" value="1"/>
</dbReference>
<dbReference type="UniPathway" id="UPA00143"/>
<dbReference type="GO" id="GO:0034450">
    <property type="term" value="F:ubiquitin-ubiquitin ligase activity"/>
    <property type="evidence" value="ECO:0007669"/>
    <property type="project" value="InterPro"/>
</dbReference>
<evidence type="ECO:0000256" key="10">
    <source>
        <dbReference type="ARBA" id="ARBA00023242"/>
    </source>
</evidence>
<evidence type="ECO:0000256" key="7">
    <source>
        <dbReference type="ARBA" id="ARBA00022490"/>
    </source>
</evidence>
<reference evidence="12" key="1">
    <citation type="submission" date="2021-01" db="EMBL/GenBank/DDBJ databases">
        <authorList>
            <person name="Corre E."/>
            <person name="Pelletier E."/>
            <person name="Niang G."/>
            <person name="Scheremetjew M."/>
            <person name="Finn R."/>
            <person name="Kale V."/>
            <person name="Holt S."/>
            <person name="Cochrane G."/>
            <person name="Meng A."/>
            <person name="Brown T."/>
            <person name="Cohen L."/>
        </authorList>
    </citation>
    <scope>NUCLEOTIDE SEQUENCE</scope>
    <source>
        <strain evidence="12">CCMP2329</strain>
    </source>
</reference>
<accession>A0A7S1CTX4</accession>
<keyword evidence="10" id="KW-0539">Nucleus</keyword>
<comment type="pathway">
    <text evidence="4">Protein modification; protein ubiquitination.</text>
</comment>
<dbReference type="Pfam" id="PF10408">
    <property type="entry name" value="Ufd2P_core"/>
    <property type="match status" value="1"/>
</dbReference>
<evidence type="ECO:0000256" key="6">
    <source>
        <dbReference type="ARBA" id="ARBA00012483"/>
    </source>
</evidence>
<dbReference type="Pfam" id="PF04564">
    <property type="entry name" value="U-box"/>
    <property type="match status" value="1"/>
</dbReference>
<name>A0A7S1CTX4_9CHLO</name>
<dbReference type="GO" id="GO:0005634">
    <property type="term" value="C:nucleus"/>
    <property type="evidence" value="ECO:0007669"/>
    <property type="project" value="UniProtKB-SubCell"/>
</dbReference>
<proteinExistence type="inferred from homology"/>
<dbReference type="PANTHER" id="PTHR13931">
    <property type="entry name" value="UBIQUITINATION FACTOR E4"/>
    <property type="match status" value="1"/>
</dbReference>
<dbReference type="SUPFAM" id="SSF57850">
    <property type="entry name" value="RING/U-box"/>
    <property type="match status" value="1"/>
</dbReference>
<keyword evidence="7" id="KW-0963">Cytoplasm</keyword>
<dbReference type="AlphaFoldDB" id="A0A7S1CTX4"/>
<evidence type="ECO:0000256" key="2">
    <source>
        <dbReference type="ARBA" id="ARBA00004123"/>
    </source>
</evidence>
<dbReference type="InterPro" id="IPR045132">
    <property type="entry name" value="UBE4"/>
</dbReference>
<evidence type="ECO:0000256" key="8">
    <source>
        <dbReference type="ARBA" id="ARBA00022679"/>
    </source>
</evidence>
<evidence type="ECO:0000256" key="9">
    <source>
        <dbReference type="ARBA" id="ARBA00022786"/>
    </source>
</evidence>
<evidence type="ECO:0000256" key="4">
    <source>
        <dbReference type="ARBA" id="ARBA00004906"/>
    </source>
</evidence>
<evidence type="ECO:0000256" key="3">
    <source>
        <dbReference type="ARBA" id="ARBA00004496"/>
    </source>
</evidence>
<comment type="subcellular location">
    <subcellularLocation>
        <location evidence="3">Cytoplasm</location>
    </subcellularLocation>
    <subcellularLocation>
        <location evidence="2">Nucleus</location>
    </subcellularLocation>
</comment>
<dbReference type="GO" id="GO:0000151">
    <property type="term" value="C:ubiquitin ligase complex"/>
    <property type="evidence" value="ECO:0007669"/>
    <property type="project" value="InterPro"/>
</dbReference>
<protein>
    <recommendedName>
        <fullName evidence="6">RING-type E3 ubiquitin transferase</fullName>
        <ecNumber evidence="6">2.3.2.27</ecNumber>
    </recommendedName>
</protein>
<dbReference type="GO" id="GO:0036503">
    <property type="term" value="P:ERAD pathway"/>
    <property type="evidence" value="ECO:0007669"/>
    <property type="project" value="InterPro"/>
</dbReference>
<keyword evidence="8" id="KW-0808">Transferase</keyword>
<dbReference type="PROSITE" id="PS51698">
    <property type="entry name" value="U_BOX"/>
    <property type="match status" value="1"/>
</dbReference>